<dbReference type="Proteomes" id="UP000032309">
    <property type="component" value="Unassembled WGS sequence"/>
</dbReference>
<dbReference type="Gene3D" id="1.25.40.10">
    <property type="entry name" value="Tetratricopeptide repeat domain"/>
    <property type="match status" value="3"/>
</dbReference>
<organism evidence="4 5">
    <name type="scientific">Candidatus Brocadia sinica JPN1</name>
    <dbReference type="NCBI Taxonomy" id="1197129"/>
    <lineage>
        <taxon>Bacteria</taxon>
        <taxon>Pseudomonadati</taxon>
        <taxon>Planctomycetota</taxon>
        <taxon>Candidatus Brocadiia</taxon>
        <taxon>Candidatus Brocadiales</taxon>
        <taxon>Candidatus Brocadiaceae</taxon>
        <taxon>Candidatus Brocadia</taxon>
    </lineage>
</organism>
<dbReference type="PANTHER" id="PTHR43630:SF2">
    <property type="entry name" value="GLYCOSYLTRANSFERASE"/>
    <property type="match status" value="1"/>
</dbReference>
<feature type="repeat" description="TPR" evidence="2">
    <location>
        <begin position="340"/>
        <end position="373"/>
    </location>
</feature>
<protein>
    <submittedName>
        <fullName evidence="4">Glycosyltransferases</fullName>
    </submittedName>
</protein>
<evidence type="ECO:0000256" key="1">
    <source>
        <dbReference type="ARBA" id="ARBA00038494"/>
    </source>
</evidence>
<proteinExistence type="inferred from homology"/>
<name>A0ABQ0K245_9BACT</name>
<dbReference type="SMART" id="SM00028">
    <property type="entry name" value="TPR"/>
    <property type="match status" value="7"/>
</dbReference>
<dbReference type="EMBL" id="BAFN01000001">
    <property type="protein sequence ID" value="GAN35062.1"/>
    <property type="molecule type" value="Genomic_DNA"/>
</dbReference>
<keyword evidence="5" id="KW-1185">Reference proteome</keyword>
<gene>
    <name evidence="4" type="ORF">BROSI_A3608</name>
</gene>
<dbReference type="Pfam" id="PF13181">
    <property type="entry name" value="TPR_8"/>
    <property type="match status" value="1"/>
</dbReference>
<evidence type="ECO:0000313" key="5">
    <source>
        <dbReference type="Proteomes" id="UP000032309"/>
    </source>
</evidence>
<accession>A0ABQ0K245</accession>
<evidence type="ECO:0000313" key="4">
    <source>
        <dbReference type="EMBL" id="GAN35062.1"/>
    </source>
</evidence>
<comment type="similarity">
    <text evidence="1">Belongs to the glycosyltransferase 2 family. WaaE/KdtX subfamily.</text>
</comment>
<dbReference type="PROSITE" id="PS50005">
    <property type="entry name" value="TPR"/>
    <property type="match status" value="4"/>
</dbReference>
<comment type="caution">
    <text evidence="4">The sequence shown here is derived from an EMBL/GenBank/DDBJ whole genome shotgun (WGS) entry which is preliminary data.</text>
</comment>
<sequence>MTITDLHTSQKNGRSLVKISRGRPTLSACMIVKNEEKFLPQCLQSIKDAVDEIVIVDTGSTDKTVEIAQSFGARVYYHPWKNSFSEARNHSLNYATRDWILQIDADEALEQADISLLHKLITVDSYNAIFVAIYSDLPGGRSKHYYTRVFRRGKAHFEGIVHNQLIFEGKAFQSEIRFYHYGYNLSESEMRRKYKRTGDLLRQQLAENPNNIFVIANLIRNYRNEYNFEKVIELGEKGLNISLSQTDFNSQSQRQRIYLDLAYALLNTDQIDRAEEICKEAIKENPDSLDILFVLGEILLKKEAFADALQYFKKYLIAKDKENKKPIFNLSIVDAYYYECKAYDNIGVCYEGLGLINDAEVAYKKAIELNNREPLYYSNLASLYVSQNRLEDAENMASAALKLGTNNHQIYLLLGKIQAMRKKPYEAIHTVKQLLQKDSKNIHAHIFLINLQIEANLLSEAEETLKKINSSHPDHLGLKCIAERIKYKKGDKKSVVQFINNILSSSPSHSSVYHDLGNLCIETEEYEKAIELLEKHLKTSPTDATVITNIATCYARLGKLESAMIGLQAALKIDPGCNYALQNLVALKKNFF</sequence>
<dbReference type="CDD" id="cd02511">
    <property type="entry name" value="Beta4Glucosyltransferase"/>
    <property type="match status" value="1"/>
</dbReference>
<feature type="repeat" description="TPR" evidence="2">
    <location>
        <begin position="255"/>
        <end position="288"/>
    </location>
</feature>
<evidence type="ECO:0000256" key="2">
    <source>
        <dbReference type="PROSITE-ProRule" id="PRU00339"/>
    </source>
</evidence>
<dbReference type="InterPro" id="IPR029044">
    <property type="entry name" value="Nucleotide-diphossugar_trans"/>
</dbReference>
<dbReference type="Gene3D" id="3.90.550.10">
    <property type="entry name" value="Spore Coat Polysaccharide Biosynthesis Protein SpsA, Chain A"/>
    <property type="match status" value="1"/>
</dbReference>
<dbReference type="InterPro" id="IPR019734">
    <property type="entry name" value="TPR_rpt"/>
</dbReference>
<dbReference type="InterPro" id="IPR001173">
    <property type="entry name" value="Glyco_trans_2-like"/>
</dbReference>
<dbReference type="Pfam" id="PF13432">
    <property type="entry name" value="TPR_16"/>
    <property type="match status" value="1"/>
</dbReference>
<dbReference type="InterPro" id="IPR011990">
    <property type="entry name" value="TPR-like_helical_dom_sf"/>
</dbReference>
<dbReference type="RefSeq" id="WP_052565023.1">
    <property type="nucleotide sequence ID" value="NZ_BAFN01000001.1"/>
</dbReference>
<evidence type="ECO:0000259" key="3">
    <source>
        <dbReference type="Pfam" id="PF00535"/>
    </source>
</evidence>
<dbReference type="Pfam" id="PF14559">
    <property type="entry name" value="TPR_19"/>
    <property type="match status" value="2"/>
</dbReference>
<feature type="repeat" description="TPR" evidence="2">
    <location>
        <begin position="544"/>
        <end position="577"/>
    </location>
</feature>
<dbReference type="PANTHER" id="PTHR43630">
    <property type="entry name" value="POLY-BETA-1,6-N-ACETYL-D-GLUCOSAMINE SYNTHASE"/>
    <property type="match status" value="1"/>
</dbReference>
<reference evidence="5" key="1">
    <citation type="journal article" date="2015" name="Genome Announc.">
        <title>Draft Genome Sequence of an Anaerobic Ammonium-Oxidizing Bacterium, "Candidatus Brocadia sinica".</title>
        <authorList>
            <person name="Oshiki M."/>
            <person name="Shinyako-Hata K."/>
            <person name="Satoh H."/>
            <person name="Okabe S."/>
        </authorList>
    </citation>
    <scope>NUCLEOTIDE SEQUENCE [LARGE SCALE GENOMIC DNA]</scope>
    <source>
        <strain evidence="5">JPN1</strain>
    </source>
</reference>
<dbReference type="Pfam" id="PF00535">
    <property type="entry name" value="Glycos_transf_2"/>
    <property type="match status" value="1"/>
</dbReference>
<dbReference type="SUPFAM" id="SSF48452">
    <property type="entry name" value="TPR-like"/>
    <property type="match status" value="2"/>
</dbReference>
<keyword evidence="2" id="KW-0802">TPR repeat</keyword>
<feature type="domain" description="Glycosyltransferase 2-like" evidence="3">
    <location>
        <begin position="27"/>
        <end position="149"/>
    </location>
</feature>
<dbReference type="SUPFAM" id="SSF53448">
    <property type="entry name" value="Nucleotide-diphospho-sugar transferases"/>
    <property type="match status" value="1"/>
</dbReference>
<feature type="repeat" description="TPR" evidence="2">
    <location>
        <begin position="510"/>
        <end position="543"/>
    </location>
</feature>